<comment type="caution">
    <text evidence="1">The sequence shown here is derived from an EMBL/GenBank/DDBJ whole genome shotgun (WGS) entry which is preliminary data.</text>
</comment>
<dbReference type="InterPro" id="IPR013783">
    <property type="entry name" value="Ig-like_fold"/>
</dbReference>
<dbReference type="Gene3D" id="2.60.40.10">
    <property type="entry name" value="Immunoglobulins"/>
    <property type="match status" value="1"/>
</dbReference>
<protein>
    <submittedName>
        <fullName evidence="1">Carboxypeptidase-like regulatory domain-containing protein</fullName>
    </submittedName>
</protein>
<dbReference type="Proteomes" id="UP001202248">
    <property type="component" value="Unassembled WGS sequence"/>
</dbReference>
<sequence length="112" mass="11780">MDPIEGIAVKGATVQLLNPSDSSTLKSTVSDSSGTFLFSNISLGNYVLKSTSIGFETLLRSVALTDSMPSIDLDDVYIPKKTTTLEGVVVVASAPAYPKKEIQLSSAPVNTK</sequence>
<dbReference type="SUPFAM" id="SSF49478">
    <property type="entry name" value="Cna protein B-type domain"/>
    <property type="match status" value="1"/>
</dbReference>
<dbReference type="RefSeq" id="WP_240832263.1">
    <property type="nucleotide sequence ID" value="NZ_JAKWBL010000004.1"/>
</dbReference>
<name>A0ABS9SPH9_9BACT</name>
<reference evidence="1 2" key="1">
    <citation type="submission" date="2022-02" db="EMBL/GenBank/DDBJ databases">
        <authorList>
            <person name="Min J."/>
        </authorList>
    </citation>
    <scope>NUCLEOTIDE SEQUENCE [LARGE SCALE GENOMIC DNA]</scope>
    <source>
        <strain evidence="1 2">GR10-1</strain>
    </source>
</reference>
<evidence type="ECO:0000313" key="2">
    <source>
        <dbReference type="Proteomes" id="UP001202248"/>
    </source>
</evidence>
<organism evidence="1 2">
    <name type="scientific">Niabella ginsengisoli</name>
    <dbReference type="NCBI Taxonomy" id="522298"/>
    <lineage>
        <taxon>Bacteria</taxon>
        <taxon>Pseudomonadati</taxon>
        <taxon>Bacteroidota</taxon>
        <taxon>Chitinophagia</taxon>
        <taxon>Chitinophagales</taxon>
        <taxon>Chitinophagaceae</taxon>
        <taxon>Niabella</taxon>
    </lineage>
</organism>
<dbReference type="Pfam" id="PF13620">
    <property type="entry name" value="CarboxypepD_reg"/>
    <property type="match status" value="1"/>
</dbReference>
<dbReference type="EMBL" id="JAKWBL010000004">
    <property type="protein sequence ID" value="MCH5600257.1"/>
    <property type="molecule type" value="Genomic_DNA"/>
</dbReference>
<proteinExistence type="predicted"/>
<accession>A0ABS9SPH9</accession>
<gene>
    <name evidence="1" type="ORF">MKP09_21205</name>
</gene>
<keyword evidence="2" id="KW-1185">Reference proteome</keyword>
<evidence type="ECO:0000313" key="1">
    <source>
        <dbReference type="EMBL" id="MCH5600257.1"/>
    </source>
</evidence>